<gene>
    <name evidence="1" type="ORF">YQE_12249</name>
</gene>
<organism evidence="1">
    <name type="scientific">Dendroctonus ponderosae</name>
    <name type="common">Mountain pine beetle</name>
    <dbReference type="NCBI Taxonomy" id="77166"/>
    <lineage>
        <taxon>Eukaryota</taxon>
        <taxon>Metazoa</taxon>
        <taxon>Ecdysozoa</taxon>
        <taxon>Arthropoda</taxon>
        <taxon>Hexapoda</taxon>
        <taxon>Insecta</taxon>
        <taxon>Pterygota</taxon>
        <taxon>Neoptera</taxon>
        <taxon>Endopterygota</taxon>
        <taxon>Coleoptera</taxon>
        <taxon>Polyphaga</taxon>
        <taxon>Cucujiformia</taxon>
        <taxon>Curculionidae</taxon>
        <taxon>Scolytinae</taxon>
        <taxon>Dendroctonus</taxon>
    </lineage>
</organism>
<dbReference type="OrthoDB" id="6019202at2759"/>
<dbReference type="PANTHER" id="PTHR46026">
    <property type="entry name" value="RHO-TYPE GUANINE NUCLEOTIDE EXCHANGE FACTOR, ISOFORM F"/>
    <property type="match status" value="1"/>
</dbReference>
<dbReference type="InterPro" id="IPR001849">
    <property type="entry name" value="PH_domain"/>
</dbReference>
<evidence type="ECO:0000313" key="1">
    <source>
        <dbReference type="EMBL" id="ENN71038.1"/>
    </source>
</evidence>
<reference evidence="1" key="1">
    <citation type="journal article" date="2013" name="Genome Biol.">
        <title>Draft genome of the mountain pine beetle, Dendroctonus ponderosae Hopkins, a major forest pest.</title>
        <authorList>
            <person name="Keeling C.I."/>
            <person name="Yuen M.M."/>
            <person name="Liao N.Y."/>
            <person name="Docking T.R."/>
            <person name="Chan S.K."/>
            <person name="Taylor G.A."/>
            <person name="Palmquist D.L."/>
            <person name="Jackman S.D."/>
            <person name="Nguyen A."/>
            <person name="Li M."/>
            <person name="Henderson H."/>
            <person name="Janes J.K."/>
            <person name="Zhao Y."/>
            <person name="Pandoh P."/>
            <person name="Moore R."/>
            <person name="Sperling F.A."/>
            <person name="Huber D.P."/>
            <person name="Birol I."/>
            <person name="Jones S.J."/>
            <person name="Bohlmann J."/>
        </authorList>
    </citation>
    <scope>NUCLEOTIDE SEQUENCE</scope>
</reference>
<dbReference type="SUPFAM" id="SSF50729">
    <property type="entry name" value="PH domain-like"/>
    <property type="match status" value="1"/>
</dbReference>
<dbReference type="GO" id="GO:0005085">
    <property type="term" value="F:guanyl-nucleotide exchange factor activity"/>
    <property type="evidence" value="ECO:0007669"/>
    <property type="project" value="TreeGrafter"/>
</dbReference>
<dbReference type="InterPro" id="IPR011993">
    <property type="entry name" value="PH-like_dom_sf"/>
</dbReference>
<feature type="non-terminal residue" evidence="1">
    <location>
        <position position="1"/>
    </location>
</feature>
<dbReference type="GO" id="GO:0005737">
    <property type="term" value="C:cytoplasm"/>
    <property type="evidence" value="ECO:0007669"/>
    <property type="project" value="TreeGrafter"/>
</dbReference>
<sequence>MSEEIRTTCSATKRQKELELQVLTGSVRGWEGPNLTSLGEIIYMGSVAVGPQHHDRYFVLFPAALVILSVSHRTSGFIYEGKICLSGLNVVRLEDTELLKNAFEISAPMIDKRVVICQSRQLADQWVDMLTQTQGSRISVNSTTSHKALPSQAQHVLQPPPHVVLSEFS</sequence>
<dbReference type="Gene3D" id="2.30.29.30">
    <property type="entry name" value="Pleckstrin-homology domain (PH domain)/Phosphotyrosine-binding domain (PTB)"/>
    <property type="match status" value="1"/>
</dbReference>
<proteinExistence type="predicted"/>
<dbReference type="PROSITE" id="PS50003">
    <property type="entry name" value="PH_DOMAIN"/>
    <property type="match status" value="1"/>
</dbReference>
<dbReference type="SMART" id="SM00233">
    <property type="entry name" value="PH"/>
    <property type="match status" value="1"/>
</dbReference>
<accession>N6T0K7</accession>
<name>N6T0K7_DENPD</name>
<dbReference type="PANTHER" id="PTHR46026:SF1">
    <property type="entry name" value="RHO-TYPE GUANINE NUCLEOTIDE EXCHANGE FACTOR, ISOFORM F"/>
    <property type="match status" value="1"/>
</dbReference>
<dbReference type="HOGENOM" id="CLU_1580141_0_0_1"/>
<dbReference type="EMBL" id="KB741279">
    <property type="protein sequence ID" value="ENN71038.1"/>
    <property type="molecule type" value="Genomic_DNA"/>
</dbReference>
<dbReference type="AlphaFoldDB" id="N6T0K7"/>
<protein>
    <submittedName>
        <fullName evidence="1">Uncharacterized protein</fullName>
    </submittedName>
</protein>